<reference evidence="10 11" key="1">
    <citation type="submission" date="2020-08" db="EMBL/GenBank/DDBJ databases">
        <title>Sequencing the genomes of 1000 actinobacteria strains.</title>
        <authorList>
            <person name="Klenk H.-P."/>
        </authorList>
    </citation>
    <scope>NUCLEOTIDE SEQUENCE [LARGE SCALE GENOMIC DNA]</scope>
    <source>
        <strain evidence="10 11">DSM 44551</strain>
    </source>
</reference>
<name>A0A7W8QPE4_9ACTN</name>
<evidence type="ECO:0000259" key="9">
    <source>
        <dbReference type="Pfam" id="PF02782"/>
    </source>
</evidence>
<protein>
    <recommendedName>
        <fullName evidence="6">ATP:glycerol 3-phosphotransferase</fullName>
    </recommendedName>
</protein>
<keyword evidence="3" id="KW-0547">Nucleotide-binding</keyword>
<dbReference type="PANTHER" id="PTHR10196">
    <property type="entry name" value="SUGAR KINASE"/>
    <property type="match status" value="1"/>
</dbReference>
<dbReference type="Proteomes" id="UP000572635">
    <property type="component" value="Unassembled WGS sequence"/>
</dbReference>
<evidence type="ECO:0000256" key="5">
    <source>
        <dbReference type="ARBA" id="ARBA00022840"/>
    </source>
</evidence>
<evidence type="ECO:0000256" key="2">
    <source>
        <dbReference type="ARBA" id="ARBA00022679"/>
    </source>
</evidence>
<dbReference type="InterPro" id="IPR043129">
    <property type="entry name" value="ATPase_NBD"/>
</dbReference>
<comment type="similarity">
    <text evidence="1 7">Belongs to the FGGY kinase family.</text>
</comment>
<evidence type="ECO:0000256" key="6">
    <source>
        <dbReference type="ARBA" id="ARBA00043149"/>
    </source>
</evidence>
<dbReference type="PIRSF" id="PIRSF000538">
    <property type="entry name" value="GlpK"/>
    <property type="match status" value="1"/>
</dbReference>
<evidence type="ECO:0000313" key="10">
    <source>
        <dbReference type="EMBL" id="MBB5434150.1"/>
    </source>
</evidence>
<evidence type="ECO:0000313" key="11">
    <source>
        <dbReference type="Proteomes" id="UP000572635"/>
    </source>
</evidence>
<dbReference type="GO" id="GO:0005524">
    <property type="term" value="F:ATP binding"/>
    <property type="evidence" value="ECO:0007669"/>
    <property type="project" value="UniProtKB-KW"/>
</dbReference>
<dbReference type="InterPro" id="IPR018483">
    <property type="entry name" value="Carb_kinase_FGGY_CS"/>
</dbReference>
<dbReference type="Gene3D" id="3.30.420.40">
    <property type="match status" value="2"/>
</dbReference>
<keyword evidence="11" id="KW-1185">Reference proteome</keyword>
<comment type="caution">
    <text evidence="10">The sequence shown here is derived from an EMBL/GenBank/DDBJ whole genome shotgun (WGS) entry which is preliminary data.</text>
</comment>
<dbReference type="GO" id="GO:0004370">
    <property type="term" value="F:glycerol kinase activity"/>
    <property type="evidence" value="ECO:0007669"/>
    <property type="project" value="TreeGrafter"/>
</dbReference>
<gene>
    <name evidence="10" type="ORF">HDA36_004234</name>
</gene>
<keyword evidence="5" id="KW-0067">ATP-binding</keyword>
<feature type="domain" description="Carbohydrate kinase FGGY C-terminal" evidence="9">
    <location>
        <begin position="260"/>
        <end position="451"/>
    </location>
</feature>
<dbReference type="InterPro" id="IPR018484">
    <property type="entry name" value="FGGY_N"/>
</dbReference>
<accession>A0A7W8QPE4</accession>
<evidence type="ECO:0000256" key="3">
    <source>
        <dbReference type="ARBA" id="ARBA00022741"/>
    </source>
</evidence>
<dbReference type="AlphaFoldDB" id="A0A7W8QPE4"/>
<dbReference type="PANTHER" id="PTHR10196:SF69">
    <property type="entry name" value="GLYCEROL KINASE"/>
    <property type="match status" value="1"/>
</dbReference>
<dbReference type="PROSITE" id="PS00445">
    <property type="entry name" value="FGGY_KINASES_2"/>
    <property type="match status" value="1"/>
</dbReference>
<dbReference type="EMBL" id="JACHDB010000001">
    <property type="protein sequence ID" value="MBB5434150.1"/>
    <property type="molecule type" value="Genomic_DNA"/>
</dbReference>
<dbReference type="RefSeq" id="WP_184394508.1">
    <property type="nucleotide sequence ID" value="NZ_BAAAJD010000033.1"/>
</dbReference>
<evidence type="ECO:0000256" key="4">
    <source>
        <dbReference type="ARBA" id="ARBA00022777"/>
    </source>
</evidence>
<dbReference type="GO" id="GO:0005829">
    <property type="term" value="C:cytosol"/>
    <property type="evidence" value="ECO:0007669"/>
    <property type="project" value="TreeGrafter"/>
</dbReference>
<dbReference type="Pfam" id="PF02782">
    <property type="entry name" value="FGGY_C"/>
    <property type="match status" value="1"/>
</dbReference>
<feature type="domain" description="Carbohydrate kinase FGGY N-terminal" evidence="8">
    <location>
        <begin position="5"/>
        <end position="251"/>
    </location>
</feature>
<proteinExistence type="inferred from homology"/>
<dbReference type="Pfam" id="PF00370">
    <property type="entry name" value="FGGY_N"/>
    <property type="match status" value="1"/>
</dbReference>
<organism evidence="10 11">
    <name type="scientific">Nocardiopsis composta</name>
    <dbReference type="NCBI Taxonomy" id="157465"/>
    <lineage>
        <taxon>Bacteria</taxon>
        <taxon>Bacillati</taxon>
        <taxon>Actinomycetota</taxon>
        <taxon>Actinomycetes</taxon>
        <taxon>Streptosporangiales</taxon>
        <taxon>Nocardiopsidaceae</taxon>
        <taxon>Nocardiopsis</taxon>
    </lineage>
</organism>
<dbReference type="InterPro" id="IPR000577">
    <property type="entry name" value="Carb_kinase_FGGY"/>
</dbReference>
<keyword evidence="4 7" id="KW-0418">Kinase</keyword>
<evidence type="ECO:0000256" key="1">
    <source>
        <dbReference type="ARBA" id="ARBA00009156"/>
    </source>
</evidence>
<sequence>MDDRVILAVDEGTTGTRAALVSPEGAVSGLAYRRLGVGSPRPGVVEQDADEIWAATLEVCRAAVAAGGGTAPAAVAVAVQRATSVLWDARTGRALVPAMVWQDTRHAEELAALAGAWDARLIAGTGRPTGVRSPYLWAARHLERTPEVRAAHRAGTLRFGTVDTWLLWNLTGGAVHAATPTNVCSSGAYALADHAYLREWTEALGFPAELLPELREDGDELGTVAPGLLGEGVGEVPILAVLGDQHAAMIGLGCLEAGRAMCVHGTGSFVDVAAGESVPAGTGRVDGALTLIGWRTRGRSVYTVESFSATSGTALDWACSTFAGFSSAREVSELAETVPDTGGAAFRPTLAGLRTPVMEPGLGASLTGLTISTTPAHIARALLEGIAHAVADSAAAVAEVAGAPITEMRVGGGLSASRPLLQMQADLVGVPMERARDAGTASLRGAAYLAGSRGLFWDSLAQAAATRGAGDLFEPGIGAGERAERRTAWTRRIHAELDLLDRHQIGR</sequence>
<evidence type="ECO:0000259" key="8">
    <source>
        <dbReference type="Pfam" id="PF00370"/>
    </source>
</evidence>
<dbReference type="InterPro" id="IPR018485">
    <property type="entry name" value="FGGY_C"/>
</dbReference>
<dbReference type="SUPFAM" id="SSF53067">
    <property type="entry name" value="Actin-like ATPase domain"/>
    <property type="match status" value="2"/>
</dbReference>
<evidence type="ECO:0000256" key="7">
    <source>
        <dbReference type="RuleBase" id="RU003733"/>
    </source>
</evidence>
<dbReference type="GO" id="GO:0019563">
    <property type="term" value="P:glycerol catabolic process"/>
    <property type="evidence" value="ECO:0007669"/>
    <property type="project" value="TreeGrafter"/>
</dbReference>
<keyword evidence="2 7" id="KW-0808">Transferase</keyword>